<reference evidence="3 4" key="1">
    <citation type="journal article" date="2019" name="Int. J. Syst. Evol. Microbiol.">
        <title>The Global Catalogue of Microorganisms (GCM) 10K type strain sequencing project: providing services to taxonomists for standard genome sequencing and annotation.</title>
        <authorList>
            <consortium name="The Broad Institute Genomics Platform"/>
            <consortium name="The Broad Institute Genome Sequencing Center for Infectious Disease"/>
            <person name="Wu L."/>
            <person name="Ma J."/>
        </authorList>
    </citation>
    <scope>NUCLEOTIDE SEQUENCE [LARGE SCALE GENOMIC DNA]</scope>
    <source>
        <strain evidence="3 4">JCM 3325</strain>
    </source>
</reference>
<feature type="region of interest" description="Disordered" evidence="1">
    <location>
        <begin position="1"/>
        <end position="23"/>
    </location>
</feature>
<organism evidence="3 4">
    <name type="scientific">Actinomadura vinacea</name>
    <dbReference type="NCBI Taxonomy" id="115336"/>
    <lineage>
        <taxon>Bacteria</taxon>
        <taxon>Bacillati</taxon>
        <taxon>Actinomycetota</taxon>
        <taxon>Actinomycetes</taxon>
        <taxon>Streptosporangiales</taxon>
        <taxon>Thermomonosporaceae</taxon>
        <taxon>Actinomadura</taxon>
    </lineage>
</organism>
<evidence type="ECO:0000313" key="4">
    <source>
        <dbReference type="Proteomes" id="UP001501231"/>
    </source>
</evidence>
<evidence type="ECO:0000259" key="2">
    <source>
        <dbReference type="Pfam" id="PF04149"/>
    </source>
</evidence>
<name>A0ABN3ILS3_9ACTN</name>
<keyword evidence="4" id="KW-1185">Reference proteome</keyword>
<dbReference type="Proteomes" id="UP001501231">
    <property type="component" value="Unassembled WGS sequence"/>
</dbReference>
<dbReference type="RefSeq" id="WP_344587968.1">
    <property type="nucleotide sequence ID" value="NZ_BAAARW010000005.1"/>
</dbReference>
<dbReference type="InterPro" id="IPR007278">
    <property type="entry name" value="DUF397"/>
</dbReference>
<evidence type="ECO:0000313" key="3">
    <source>
        <dbReference type="EMBL" id="GAA2408440.1"/>
    </source>
</evidence>
<accession>A0ABN3ILS3</accession>
<sequence>MSESTKFAPKWRKSSRSNSQAGECVEAAGLADTVAIRDSKDPNGPTLTLPSTTWRSLLSSIKNT</sequence>
<gene>
    <name evidence="3" type="ORF">GCM10010191_16220</name>
</gene>
<evidence type="ECO:0000256" key="1">
    <source>
        <dbReference type="SAM" id="MobiDB-lite"/>
    </source>
</evidence>
<dbReference type="EMBL" id="BAAARW010000005">
    <property type="protein sequence ID" value="GAA2408440.1"/>
    <property type="molecule type" value="Genomic_DNA"/>
</dbReference>
<feature type="domain" description="DUF397" evidence="2">
    <location>
        <begin position="10"/>
        <end position="62"/>
    </location>
</feature>
<protein>
    <submittedName>
        <fullName evidence="3">DUF397 domain-containing protein</fullName>
    </submittedName>
</protein>
<comment type="caution">
    <text evidence="3">The sequence shown here is derived from an EMBL/GenBank/DDBJ whole genome shotgun (WGS) entry which is preliminary data.</text>
</comment>
<proteinExistence type="predicted"/>
<dbReference type="Pfam" id="PF04149">
    <property type="entry name" value="DUF397"/>
    <property type="match status" value="1"/>
</dbReference>